<keyword evidence="2" id="KW-1133">Transmembrane helix</keyword>
<sequence>MAVGEGFAGMQLRGGQLGNSLPEDAAVLRHGNEIAGGPSFFTRQKLLRGGSLGTSQLGSYRMAALATFACVAAAVLLITLCTRAQKRAMAERGEGRHMSDTDESESTLVSRCASPPSESTYSAGDANVQPDGSLLGAADEGAQMQLIRTVDDSITEGAVGIMKSLQSPFHSPSTSYSGEAARQDLQPAGGLLQLLLSDSTGSARPALWVPQAGENQPYTGSVAQRVLPQHGEAHVATPCRGSPFTYLGSAHASPSNRFYPGCADNTDLLDYGGDVFPSTSADRADSAVSVEAWLEKDEHQQHGARSAQQAVPGESHSPVGFPAIFETTREHNFYRIPHVLPGQILRPMNFARASGITSGIREANPLLRQARNLLVRPSITPQQLETLTDLAERLAAHALRYQRQSMHGRPAGAAVIKLGIRFLIMDVILCTLQLLGQRPAGPWWLEITEAVSHSPPIMDGRATLTAQRRYNVALAFGLSQALAGLKLGIRPSEAEVVRLKRMLFCNKRSPKYFLTCNYDEWRHDDRSS</sequence>
<feature type="region of interest" description="Disordered" evidence="1">
    <location>
        <begin position="90"/>
        <end position="135"/>
    </location>
</feature>
<feature type="region of interest" description="Disordered" evidence="1">
    <location>
        <begin position="297"/>
        <end position="318"/>
    </location>
</feature>
<dbReference type="EMBL" id="HG708152">
    <property type="protein sequence ID" value="CDI87734.1"/>
    <property type="molecule type" value="Genomic_DNA"/>
</dbReference>
<evidence type="ECO:0000313" key="4">
    <source>
        <dbReference type="Proteomes" id="UP000018201"/>
    </source>
</evidence>
<evidence type="ECO:0000313" key="3">
    <source>
        <dbReference type="EMBL" id="CDI87734.1"/>
    </source>
</evidence>
<name>U6HAV2_9EIME</name>
<reference evidence="3" key="1">
    <citation type="submission" date="2013-10" db="EMBL/GenBank/DDBJ databases">
        <title>Genomic analysis of the causative agents of coccidiosis in chickens.</title>
        <authorList>
            <person name="Reid A.J."/>
            <person name="Blake D."/>
            <person name="Billington K."/>
            <person name="Browne H."/>
            <person name="Dunn M."/>
            <person name="Hung S."/>
            <person name="Kawahara F."/>
            <person name="Miranda-Saavedra D."/>
            <person name="Mourier T."/>
            <person name="Nagra H."/>
            <person name="Otto T.D."/>
            <person name="Rawlings N."/>
            <person name="Sanchez A."/>
            <person name="Sanders M."/>
            <person name="Subramaniam C."/>
            <person name="Tay Y."/>
            <person name="Dear P."/>
            <person name="Doerig C."/>
            <person name="Gruber A."/>
            <person name="Parkinson J."/>
            <person name="Shirley M."/>
            <person name="Wan K.L."/>
            <person name="Berriman M."/>
            <person name="Tomley F."/>
            <person name="Pain A."/>
        </authorList>
    </citation>
    <scope>NUCLEOTIDE SEQUENCE [LARGE SCALE GENOMIC DNA]</scope>
    <source>
        <strain evidence="3">Houghton</strain>
    </source>
</reference>
<keyword evidence="2" id="KW-0472">Membrane</keyword>
<dbReference type="OrthoDB" id="347900at2759"/>
<evidence type="ECO:0000256" key="1">
    <source>
        <dbReference type="SAM" id="MobiDB-lite"/>
    </source>
</evidence>
<dbReference type="VEuPathDB" id="ToxoDB:EPH_0046790"/>
<reference evidence="3" key="2">
    <citation type="submission" date="2013-10" db="EMBL/GenBank/DDBJ databases">
        <authorList>
            <person name="Aslett M."/>
        </authorList>
    </citation>
    <scope>NUCLEOTIDE SEQUENCE [LARGE SCALE GENOMIC DNA]</scope>
    <source>
        <strain evidence="3">Houghton</strain>
    </source>
</reference>
<feature type="transmembrane region" description="Helical" evidence="2">
    <location>
        <begin position="62"/>
        <end position="82"/>
    </location>
</feature>
<gene>
    <name evidence="3" type="ORF">EPH_0046790</name>
</gene>
<evidence type="ECO:0008006" key="5">
    <source>
        <dbReference type="Google" id="ProtNLM"/>
    </source>
</evidence>
<keyword evidence="4" id="KW-1185">Reference proteome</keyword>
<proteinExistence type="predicted"/>
<dbReference type="AlphaFoldDB" id="U6HAV2"/>
<evidence type="ECO:0000256" key="2">
    <source>
        <dbReference type="SAM" id="Phobius"/>
    </source>
</evidence>
<accession>U6HAV2</accession>
<keyword evidence="2" id="KW-0812">Transmembrane</keyword>
<feature type="compositionally biased region" description="Basic and acidic residues" evidence="1">
    <location>
        <begin position="90"/>
        <end position="100"/>
    </location>
</feature>
<protein>
    <recommendedName>
        <fullName evidence="5">Transmembrane protein</fullName>
    </recommendedName>
</protein>
<organism evidence="3 4">
    <name type="scientific">Eimeria praecox</name>
    <dbReference type="NCBI Taxonomy" id="51316"/>
    <lineage>
        <taxon>Eukaryota</taxon>
        <taxon>Sar</taxon>
        <taxon>Alveolata</taxon>
        <taxon>Apicomplexa</taxon>
        <taxon>Conoidasida</taxon>
        <taxon>Coccidia</taxon>
        <taxon>Eucoccidiorida</taxon>
        <taxon>Eimeriorina</taxon>
        <taxon>Eimeriidae</taxon>
        <taxon>Eimeria</taxon>
    </lineage>
</organism>
<dbReference type="Proteomes" id="UP000018201">
    <property type="component" value="Unassembled WGS sequence"/>
</dbReference>